<keyword evidence="3" id="KW-1185">Reference proteome</keyword>
<dbReference type="EMBL" id="QRBI01000120">
    <property type="protein sequence ID" value="RMC07046.1"/>
    <property type="molecule type" value="Genomic_DNA"/>
</dbReference>
<protein>
    <recommendedName>
        <fullName evidence="1">Reverse transcriptase domain-containing protein</fullName>
    </recommendedName>
</protein>
<feature type="domain" description="Reverse transcriptase" evidence="1">
    <location>
        <begin position="1"/>
        <end position="110"/>
    </location>
</feature>
<name>A0A3M0K1P3_HIRRU</name>
<comment type="caution">
    <text evidence="2">The sequence shown here is derived from an EMBL/GenBank/DDBJ whole genome shotgun (WGS) entry which is preliminary data.</text>
</comment>
<accession>A0A3M0K1P3</accession>
<sequence>MAELRVMISRVESSGRPVVSSIPQGSALSPALLNLFINDLDEETKCALSKFADDMKLGEVVATPEDCAAIQWHLDRLESWAERNLMRFSKGKCQILHLGRNNQHRLGADLLESSSAGKVGSIGG</sequence>
<gene>
    <name evidence="2" type="ORF">DUI87_16499</name>
</gene>
<proteinExistence type="predicted"/>
<dbReference type="OrthoDB" id="9216177at2759"/>
<dbReference type="PANTHER" id="PTHR33332">
    <property type="entry name" value="REVERSE TRANSCRIPTASE DOMAIN-CONTAINING PROTEIN"/>
    <property type="match status" value="1"/>
</dbReference>
<dbReference type="InterPro" id="IPR000477">
    <property type="entry name" value="RT_dom"/>
</dbReference>
<dbReference type="PROSITE" id="PS50878">
    <property type="entry name" value="RT_POL"/>
    <property type="match status" value="1"/>
</dbReference>
<reference evidence="2 3" key="1">
    <citation type="submission" date="2018-07" db="EMBL/GenBank/DDBJ databases">
        <title>A high quality draft genome assembly of the barn swallow (H. rustica rustica).</title>
        <authorList>
            <person name="Formenti G."/>
            <person name="Chiara M."/>
            <person name="Poveda L."/>
            <person name="Francoijs K.-J."/>
            <person name="Bonisoli-Alquati A."/>
            <person name="Canova L."/>
            <person name="Gianfranceschi L."/>
            <person name="Horner D.S."/>
            <person name="Saino N."/>
        </authorList>
    </citation>
    <scope>NUCLEOTIDE SEQUENCE [LARGE SCALE GENOMIC DNA]</scope>
    <source>
        <strain evidence="2">Chelidonia</strain>
        <tissue evidence="2">Blood</tissue>
    </source>
</reference>
<evidence type="ECO:0000259" key="1">
    <source>
        <dbReference type="PROSITE" id="PS50878"/>
    </source>
</evidence>
<dbReference type="AlphaFoldDB" id="A0A3M0K1P3"/>
<dbReference type="Proteomes" id="UP000269221">
    <property type="component" value="Unassembled WGS sequence"/>
</dbReference>
<dbReference type="STRING" id="333673.A0A3M0K1P3"/>
<evidence type="ECO:0000313" key="3">
    <source>
        <dbReference type="Proteomes" id="UP000269221"/>
    </source>
</evidence>
<organism evidence="2 3">
    <name type="scientific">Hirundo rustica rustica</name>
    <dbReference type="NCBI Taxonomy" id="333673"/>
    <lineage>
        <taxon>Eukaryota</taxon>
        <taxon>Metazoa</taxon>
        <taxon>Chordata</taxon>
        <taxon>Craniata</taxon>
        <taxon>Vertebrata</taxon>
        <taxon>Euteleostomi</taxon>
        <taxon>Archelosauria</taxon>
        <taxon>Archosauria</taxon>
        <taxon>Dinosauria</taxon>
        <taxon>Saurischia</taxon>
        <taxon>Theropoda</taxon>
        <taxon>Coelurosauria</taxon>
        <taxon>Aves</taxon>
        <taxon>Neognathae</taxon>
        <taxon>Neoaves</taxon>
        <taxon>Telluraves</taxon>
        <taxon>Australaves</taxon>
        <taxon>Passeriformes</taxon>
        <taxon>Sylvioidea</taxon>
        <taxon>Hirundinidae</taxon>
        <taxon>Hirundo</taxon>
    </lineage>
</organism>
<dbReference type="Pfam" id="PF00078">
    <property type="entry name" value="RVT_1"/>
    <property type="match status" value="1"/>
</dbReference>
<evidence type="ECO:0000313" key="2">
    <source>
        <dbReference type="EMBL" id="RMC07046.1"/>
    </source>
</evidence>